<evidence type="ECO:0000313" key="1">
    <source>
        <dbReference type="EMBL" id="AXX86292.1"/>
    </source>
</evidence>
<dbReference type="InterPro" id="IPR007485">
    <property type="entry name" value="LPS_assembly_LptE"/>
</dbReference>
<gene>
    <name evidence="1" type="primary">lptE</name>
    <name evidence="1" type="ORF">AMRN_0524</name>
    <name evidence="2" type="ORF">CPH92_05570</name>
</gene>
<dbReference type="GO" id="GO:0043165">
    <property type="term" value="P:Gram-negative-bacterium-type cell outer membrane assembly"/>
    <property type="evidence" value="ECO:0007669"/>
    <property type="project" value="InterPro"/>
</dbReference>
<dbReference type="AlphaFoldDB" id="A0A347TI64"/>
<dbReference type="GO" id="GO:0019867">
    <property type="term" value="C:outer membrane"/>
    <property type="evidence" value="ECO:0007669"/>
    <property type="project" value="InterPro"/>
</dbReference>
<evidence type="ECO:0000313" key="4">
    <source>
        <dbReference type="Proteomes" id="UP000264693"/>
    </source>
</evidence>
<dbReference type="PROSITE" id="PS51257">
    <property type="entry name" value="PROKAR_LIPOPROTEIN"/>
    <property type="match status" value="1"/>
</dbReference>
<accession>A0A347TI64</accession>
<evidence type="ECO:0000313" key="3">
    <source>
        <dbReference type="Proteomes" id="UP000224740"/>
    </source>
</evidence>
<dbReference type="Pfam" id="PF04390">
    <property type="entry name" value="LptE"/>
    <property type="match status" value="1"/>
</dbReference>
<organism evidence="1 4">
    <name type="scientific">Malaciobacter marinus</name>
    <dbReference type="NCBI Taxonomy" id="505249"/>
    <lineage>
        <taxon>Bacteria</taxon>
        <taxon>Pseudomonadati</taxon>
        <taxon>Campylobacterota</taxon>
        <taxon>Epsilonproteobacteria</taxon>
        <taxon>Campylobacterales</taxon>
        <taxon>Arcobacteraceae</taxon>
        <taxon>Malaciobacter</taxon>
    </lineage>
</organism>
<evidence type="ECO:0000313" key="2">
    <source>
        <dbReference type="EMBL" id="PHO15681.1"/>
    </source>
</evidence>
<dbReference type="Proteomes" id="UP000264693">
    <property type="component" value="Chromosome"/>
</dbReference>
<sequence>MKKSLLVLISFFVISILIGCGYKPSSYYAKQQIKGNVFVDLFVNLKDPKNSVLIKDAMNELLVHRLDAKLVTNKDEADTIIYLKLGSVSMNELDYDKQGFTKLYRANVNVNVRYENSEYNNSFNVSGTHEFSIEGTTITDTKRFEAIKSAASKALEEVISKIAVYSFKK</sequence>
<keyword evidence="3" id="KW-1185">Reference proteome</keyword>
<dbReference type="Proteomes" id="UP000224740">
    <property type="component" value="Unassembled WGS sequence"/>
</dbReference>
<name>A0A347TI64_9BACT</name>
<dbReference type="RefSeq" id="WP_099310752.1">
    <property type="nucleotide sequence ID" value="NZ_CP032101.1"/>
</dbReference>
<reference evidence="2" key="2">
    <citation type="submission" date="2017-09" db="EMBL/GenBank/DDBJ databases">
        <authorList>
            <person name="Perez-Cataluna A."/>
            <person name="Figueras M.J."/>
            <person name="Salas-Masso N."/>
        </authorList>
    </citation>
    <scope>NUCLEOTIDE SEQUENCE</scope>
    <source>
        <strain evidence="2">CECT 7727</strain>
    </source>
</reference>
<protein>
    <submittedName>
        <fullName evidence="1">Lipooligosaccharide transport system, OM translocon component LptE</fullName>
    </submittedName>
</protein>
<reference evidence="1 4" key="3">
    <citation type="submission" date="2018-08" db="EMBL/GenBank/DDBJ databases">
        <title>Complete genome of the Arcobacter marinus type strain JCM 15502.</title>
        <authorList>
            <person name="Miller W.G."/>
            <person name="Yee E."/>
            <person name="Huynh S."/>
            <person name="Parker C.T."/>
        </authorList>
    </citation>
    <scope>NUCLEOTIDE SEQUENCE [LARGE SCALE GENOMIC DNA]</scope>
    <source>
        <strain evidence="1 4">JCM 15502</strain>
    </source>
</reference>
<dbReference type="EMBL" id="NXAO01000022">
    <property type="protein sequence ID" value="PHO15681.1"/>
    <property type="molecule type" value="Genomic_DNA"/>
</dbReference>
<reference evidence="3" key="1">
    <citation type="submission" date="2017-09" db="EMBL/GenBank/DDBJ databases">
        <title>Arcobacter canalis sp. nov., a new species isolated from a water canal contaminated with urban sewage.</title>
        <authorList>
            <person name="Perez-Cataluna A."/>
            <person name="Salas-Masso N."/>
            <person name="Figueras M.J."/>
        </authorList>
    </citation>
    <scope>NUCLEOTIDE SEQUENCE [LARGE SCALE GENOMIC DNA]</scope>
    <source>
        <strain evidence="3">CECT 7727</strain>
    </source>
</reference>
<dbReference type="KEGG" id="amar:AMRN_0524"/>
<proteinExistence type="predicted"/>
<dbReference type="EMBL" id="CP032101">
    <property type="protein sequence ID" value="AXX86292.1"/>
    <property type="molecule type" value="Genomic_DNA"/>
</dbReference>